<reference evidence="2 3" key="1">
    <citation type="submission" date="2023-02" db="EMBL/GenBank/DDBJ databases">
        <title>LHISI_Scaffold_Assembly.</title>
        <authorList>
            <person name="Stuart O.P."/>
            <person name="Cleave R."/>
            <person name="Magrath M.J.L."/>
            <person name="Mikheyev A.S."/>
        </authorList>
    </citation>
    <scope>NUCLEOTIDE SEQUENCE [LARGE SCALE GENOMIC DNA]</scope>
    <source>
        <strain evidence="2">Daus_M_001</strain>
        <tissue evidence="2">Leg muscle</tissue>
    </source>
</reference>
<sequence>MRTFPALKLYTPPVMDNLSTKYIVIASDSVGAEQAPTVSMEQRRNEKRGKRDIPKKKTPTNGIVRHNSHMRGSGVTRPGIEPGSPWREASRLTAQPPRPPWVRAGMKGRGDGRSPRRRAHQRHRPARIPPGIEPGSPWREASVLIAQPPWPLSKIKSQGLTVDVLWLPSWPPADRNDRAGTAPALRAGCRWPQLPIILLLAAGMQERWKWEILLENPPTSDIIQHDSHLRKSGVTQPGIESGSPWLKASSLTAQPPRPRPQQGMLSLPGVNTNLSCLVSITLAPNEALFSSPIFF</sequence>
<comment type="caution">
    <text evidence="2">The sequence shown here is derived from an EMBL/GenBank/DDBJ whole genome shotgun (WGS) entry which is preliminary data.</text>
</comment>
<evidence type="ECO:0000313" key="2">
    <source>
        <dbReference type="EMBL" id="KAJ8867894.1"/>
    </source>
</evidence>
<protein>
    <submittedName>
        <fullName evidence="2">Uncharacterized protein</fullName>
    </submittedName>
</protein>
<name>A0ABQ9G609_9NEOP</name>
<accession>A0ABQ9G609</accession>
<proteinExistence type="predicted"/>
<organism evidence="2 3">
    <name type="scientific">Dryococelus australis</name>
    <dbReference type="NCBI Taxonomy" id="614101"/>
    <lineage>
        <taxon>Eukaryota</taxon>
        <taxon>Metazoa</taxon>
        <taxon>Ecdysozoa</taxon>
        <taxon>Arthropoda</taxon>
        <taxon>Hexapoda</taxon>
        <taxon>Insecta</taxon>
        <taxon>Pterygota</taxon>
        <taxon>Neoptera</taxon>
        <taxon>Polyneoptera</taxon>
        <taxon>Phasmatodea</taxon>
        <taxon>Verophasmatodea</taxon>
        <taxon>Anareolatae</taxon>
        <taxon>Phasmatidae</taxon>
        <taxon>Eurycanthinae</taxon>
        <taxon>Dryococelus</taxon>
    </lineage>
</organism>
<keyword evidence="3" id="KW-1185">Reference proteome</keyword>
<feature type="region of interest" description="Disordered" evidence="1">
    <location>
        <begin position="228"/>
        <end position="265"/>
    </location>
</feature>
<evidence type="ECO:0000313" key="3">
    <source>
        <dbReference type="Proteomes" id="UP001159363"/>
    </source>
</evidence>
<feature type="compositionally biased region" description="Basic and acidic residues" evidence="1">
    <location>
        <begin position="41"/>
        <end position="52"/>
    </location>
</feature>
<dbReference type="EMBL" id="JARBHB010000015">
    <property type="protein sequence ID" value="KAJ8867894.1"/>
    <property type="molecule type" value="Genomic_DNA"/>
</dbReference>
<gene>
    <name evidence="2" type="ORF">PR048_031699</name>
</gene>
<evidence type="ECO:0000256" key="1">
    <source>
        <dbReference type="SAM" id="MobiDB-lite"/>
    </source>
</evidence>
<dbReference type="Proteomes" id="UP001159363">
    <property type="component" value="Chromosome 14"/>
</dbReference>
<feature type="compositionally biased region" description="Basic residues" evidence="1">
    <location>
        <begin position="115"/>
        <end position="126"/>
    </location>
</feature>
<feature type="region of interest" description="Disordered" evidence="1">
    <location>
        <begin position="31"/>
        <end position="135"/>
    </location>
</feature>